<organism evidence="5 6">
    <name type="scientific">Penstemon smallii</name>
    <dbReference type="NCBI Taxonomy" id="265156"/>
    <lineage>
        <taxon>Eukaryota</taxon>
        <taxon>Viridiplantae</taxon>
        <taxon>Streptophyta</taxon>
        <taxon>Embryophyta</taxon>
        <taxon>Tracheophyta</taxon>
        <taxon>Spermatophyta</taxon>
        <taxon>Magnoliopsida</taxon>
        <taxon>eudicotyledons</taxon>
        <taxon>Gunneridae</taxon>
        <taxon>Pentapetalae</taxon>
        <taxon>asterids</taxon>
        <taxon>lamiids</taxon>
        <taxon>Lamiales</taxon>
        <taxon>Plantaginaceae</taxon>
        <taxon>Cheloneae</taxon>
        <taxon>Penstemon</taxon>
    </lineage>
</organism>
<keyword evidence="3" id="KW-0560">Oxidoreductase</keyword>
<protein>
    <recommendedName>
        <fullName evidence="4">Fe2OG dioxygenase domain-containing protein</fullName>
    </recommendedName>
</protein>
<comment type="similarity">
    <text evidence="3">Belongs to the iron/ascorbate-dependent oxidoreductase family.</text>
</comment>
<dbReference type="Pfam" id="PF03171">
    <property type="entry name" value="2OG-FeII_Oxy"/>
    <property type="match status" value="1"/>
</dbReference>
<keyword evidence="6" id="KW-1185">Reference proteome</keyword>
<gene>
    <name evidence="5" type="ORF">ACJIZ3_020356</name>
</gene>
<dbReference type="InterPro" id="IPR026992">
    <property type="entry name" value="DIOX_N"/>
</dbReference>
<dbReference type="InterPro" id="IPR050231">
    <property type="entry name" value="Iron_ascorbate_oxido_reductase"/>
</dbReference>
<dbReference type="InterPro" id="IPR027443">
    <property type="entry name" value="IPNS-like_sf"/>
</dbReference>
<dbReference type="GO" id="GO:0016706">
    <property type="term" value="F:2-oxoglutarate-dependent dioxygenase activity"/>
    <property type="evidence" value="ECO:0007669"/>
    <property type="project" value="UniProtKB-ARBA"/>
</dbReference>
<evidence type="ECO:0000256" key="2">
    <source>
        <dbReference type="ARBA" id="ARBA00023004"/>
    </source>
</evidence>
<keyword evidence="2 3" id="KW-0408">Iron</keyword>
<keyword evidence="1 3" id="KW-0479">Metal-binding</keyword>
<proteinExistence type="inferred from homology"/>
<accession>A0ABD3SIE3</accession>
<evidence type="ECO:0000259" key="4">
    <source>
        <dbReference type="PROSITE" id="PS51471"/>
    </source>
</evidence>
<feature type="domain" description="Fe2OG dioxygenase" evidence="4">
    <location>
        <begin position="172"/>
        <end position="275"/>
    </location>
</feature>
<evidence type="ECO:0000256" key="1">
    <source>
        <dbReference type="ARBA" id="ARBA00022723"/>
    </source>
</evidence>
<dbReference type="InterPro" id="IPR005123">
    <property type="entry name" value="Oxoglu/Fe-dep_dioxygenase_dom"/>
</dbReference>
<reference evidence="5 6" key="1">
    <citation type="submission" date="2024-12" db="EMBL/GenBank/DDBJ databases">
        <title>The unique morphological basis and parallel evolutionary history of personate flowers in Penstemon.</title>
        <authorList>
            <person name="Depatie T.H."/>
            <person name="Wessinger C.A."/>
        </authorList>
    </citation>
    <scope>NUCLEOTIDE SEQUENCE [LARGE SCALE GENOMIC DNA]</scope>
    <source>
        <strain evidence="5">WTNN_2</strain>
        <tissue evidence="5">Leaf</tissue>
    </source>
</reference>
<dbReference type="Pfam" id="PF14226">
    <property type="entry name" value="DIOX_N"/>
    <property type="match status" value="1"/>
</dbReference>
<dbReference type="Gene3D" id="2.60.120.330">
    <property type="entry name" value="B-lactam Antibiotic, Isopenicillin N Synthase, Chain"/>
    <property type="match status" value="1"/>
</dbReference>
<evidence type="ECO:0000256" key="3">
    <source>
        <dbReference type="RuleBase" id="RU003682"/>
    </source>
</evidence>
<dbReference type="GO" id="GO:0002238">
    <property type="term" value="P:response to molecule of fungal origin"/>
    <property type="evidence" value="ECO:0007669"/>
    <property type="project" value="UniProtKB-ARBA"/>
</dbReference>
<evidence type="ECO:0000313" key="6">
    <source>
        <dbReference type="Proteomes" id="UP001634393"/>
    </source>
</evidence>
<name>A0ABD3SIE3_9LAMI</name>
<dbReference type="PROSITE" id="PS51471">
    <property type="entry name" value="FE2OG_OXY"/>
    <property type="match status" value="1"/>
</dbReference>
<dbReference type="PANTHER" id="PTHR47990">
    <property type="entry name" value="2-OXOGLUTARATE (2OG) AND FE(II)-DEPENDENT OXYGENASE SUPERFAMILY PROTEIN-RELATED"/>
    <property type="match status" value="1"/>
</dbReference>
<comment type="caution">
    <text evidence="5">The sequence shown here is derived from an EMBL/GenBank/DDBJ whole genome shotgun (WGS) entry which is preliminary data.</text>
</comment>
<dbReference type="Proteomes" id="UP001634393">
    <property type="component" value="Unassembled WGS sequence"/>
</dbReference>
<dbReference type="SUPFAM" id="SSF51197">
    <property type="entry name" value="Clavaminate synthase-like"/>
    <property type="match status" value="1"/>
</dbReference>
<sequence>MNMMSTCEPESKLPVIEFNKTNSSPGTSSWKSTSDSVRRALESYGCFVLVNEEMDLKLHESTFSLISEELFNLPMETKKKHTSELPGFGYGGNYSVMPLFEYFGIEDGGTRDAVERFAALMWPPPPHGHHKFCEILYSYCEVLSKLDERVMRMVTSSYGLERYYEEALIKSSFYMTRLMKYHSPGEDKSNIGIIPHRDKSFLSVIGTNQVNGLEIQTPDDGQWIHFHPSPSKFIVIVGEAFTAWSNGRIYSPLHKVIARGIKEKYSIGVFSFVRGVLQVPHELVDDENPLKFKPFSNLEFLEYCKIGGPTMQGAIHTYCGI</sequence>
<evidence type="ECO:0000313" key="5">
    <source>
        <dbReference type="EMBL" id="KAL3824327.1"/>
    </source>
</evidence>
<dbReference type="EMBL" id="JBJXBP010000006">
    <property type="protein sequence ID" value="KAL3824327.1"/>
    <property type="molecule type" value="Genomic_DNA"/>
</dbReference>
<dbReference type="GO" id="GO:0009805">
    <property type="term" value="P:coumarin biosynthetic process"/>
    <property type="evidence" value="ECO:0007669"/>
    <property type="project" value="UniProtKB-ARBA"/>
</dbReference>
<dbReference type="AlphaFoldDB" id="A0ABD3SIE3"/>
<dbReference type="GO" id="GO:0046872">
    <property type="term" value="F:metal ion binding"/>
    <property type="evidence" value="ECO:0007669"/>
    <property type="project" value="UniProtKB-KW"/>
</dbReference>
<dbReference type="InterPro" id="IPR044861">
    <property type="entry name" value="IPNS-like_FE2OG_OXY"/>
</dbReference>